<comment type="caution">
    <text evidence="1">The sequence shown here is derived from an EMBL/GenBank/DDBJ whole genome shotgun (WGS) entry which is preliminary data.</text>
</comment>
<evidence type="ECO:0000313" key="1">
    <source>
        <dbReference type="EMBL" id="KAI5081685.1"/>
    </source>
</evidence>
<gene>
    <name evidence="1" type="ORF">GOP47_0001428</name>
</gene>
<protein>
    <submittedName>
        <fullName evidence="1">Uncharacterized protein</fullName>
    </submittedName>
</protein>
<sequence>MCARRRPSHTRRIARATPWIRRKAASIATKAHLKEPIAHAAEGLVEYGAHFVANLVGIAGQCTVEYFCKREEGNCFI</sequence>
<keyword evidence="2" id="KW-1185">Reference proteome</keyword>
<evidence type="ECO:0000313" key="2">
    <source>
        <dbReference type="Proteomes" id="UP000886520"/>
    </source>
</evidence>
<dbReference type="AlphaFoldDB" id="A0A9D4ZQQ2"/>
<proteinExistence type="predicted"/>
<dbReference type="EMBL" id="JABFUD020000003">
    <property type="protein sequence ID" value="KAI5081685.1"/>
    <property type="molecule type" value="Genomic_DNA"/>
</dbReference>
<accession>A0A9D4ZQQ2</accession>
<organism evidence="1 2">
    <name type="scientific">Adiantum capillus-veneris</name>
    <name type="common">Maidenhair fern</name>
    <dbReference type="NCBI Taxonomy" id="13818"/>
    <lineage>
        <taxon>Eukaryota</taxon>
        <taxon>Viridiplantae</taxon>
        <taxon>Streptophyta</taxon>
        <taxon>Embryophyta</taxon>
        <taxon>Tracheophyta</taxon>
        <taxon>Polypodiopsida</taxon>
        <taxon>Polypodiidae</taxon>
        <taxon>Polypodiales</taxon>
        <taxon>Pteridineae</taxon>
        <taxon>Pteridaceae</taxon>
        <taxon>Vittarioideae</taxon>
        <taxon>Adiantum</taxon>
    </lineage>
</organism>
<name>A0A9D4ZQQ2_ADICA</name>
<dbReference type="Proteomes" id="UP000886520">
    <property type="component" value="Chromosome 2"/>
</dbReference>
<reference evidence="1" key="1">
    <citation type="submission" date="2021-01" db="EMBL/GenBank/DDBJ databases">
        <title>Adiantum capillus-veneris genome.</title>
        <authorList>
            <person name="Fang Y."/>
            <person name="Liao Q."/>
        </authorList>
    </citation>
    <scope>NUCLEOTIDE SEQUENCE</scope>
    <source>
        <strain evidence="1">H3</strain>
        <tissue evidence="1">Leaf</tissue>
    </source>
</reference>